<comment type="similarity">
    <text evidence="4">Belongs to the MoaD family.</text>
</comment>
<dbReference type="InterPro" id="IPR012675">
    <property type="entry name" value="Beta-grasp_dom_sf"/>
</dbReference>
<comment type="pathway">
    <text evidence="1">Cofactor biosynthesis; molybdopterin biosynthesis.</text>
</comment>
<reference evidence="6 7" key="1">
    <citation type="submission" date="2019-06" db="EMBL/GenBank/DDBJ databases">
        <title>Whole genome shotgun sequence of Vibrio inusitatus NBRC 102082.</title>
        <authorList>
            <person name="Hosoyama A."/>
            <person name="Uohara A."/>
            <person name="Ohji S."/>
            <person name="Ichikawa N."/>
        </authorList>
    </citation>
    <scope>NUCLEOTIDE SEQUENCE [LARGE SCALE GENOMIC DNA]</scope>
    <source>
        <strain evidence="6 7">NBRC 102082</strain>
    </source>
</reference>
<dbReference type="AlphaFoldDB" id="A0A4Y3I129"/>
<evidence type="ECO:0000256" key="3">
    <source>
        <dbReference type="ARBA" id="ARBA00023150"/>
    </source>
</evidence>
<proteinExistence type="inferred from homology"/>
<dbReference type="NCBIfam" id="NF008347">
    <property type="entry name" value="PRK11130.1"/>
    <property type="match status" value="1"/>
</dbReference>
<evidence type="ECO:0000313" key="7">
    <source>
        <dbReference type="Proteomes" id="UP000318717"/>
    </source>
</evidence>
<organism evidence="6 7">
    <name type="scientific">Vibrio inusitatus NBRC 102082</name>
    <dbReference type="NCBI Taxonomy" id="1219070"/>
    <lineage>
        <taxon>Bacteria</taxon>
        <taxon>Pseudomonadati</taxon>
        <taxon>Pseudomonadota</taxon>
        <taxon>Gammaproteobacteria</taxon>
        <taxon>Vibrionales</taxon>
        <taxon>Vibrionaceae</taxon>
        <taxon>Vibrio</taxon>
    </lineage>
</organism>
<evidence type="ECO:0000256" key="2">
    <source>
        <dbReference type="ARBA" id="ARBA00022741"/>
    </source>
</evidence>
<gene>
    <name evidence="6" type="primary">moaD</name>
    <name evidence="6" type="ORF">VIN01S_37590</name>
</gene>
<keyword evidence="2" id="KW-0547">Nucleotide-binding</keyword>
<dbReference type="SUPFAM" id="SSF54285">
    <property type="entry name" value="MoaD/ThiS"/>
    <property type="match status" value="1"/>
</dbReference>
<dbReference type="CDD" id="cd00754">
    <property type="entry name" value="Ubl_MoaD"/>
    <property type="match status" value="1"/>
</dbReference>
<name>A0A4Y3I129_9VIBR</name>
<keyword evidence="7" id="KW-1185">Reference proteome</keyword>
<dbReference type="PANTHER" id="PTHR33359">
    <property type="entry name" value="MOLYBDOPTERIN SYNTHASE SULFUR CARRIER SUBUNIT"/>
    <property type="match status" value="1"/>
</dbReference>
<keyword evidence="3" id="KW-0501">Molybdenum cofactor biosynthesis</keyword>
<dbReference type="InterPro" id="IPR016155">
    <property type="entry name" value="Mopterin_synth/thiamin_S_b"/>
</dbReference>
<evidence type="ECO:0000256" key="5">
    <source>
        <dbReference type="ARBA" id="ARBA00024247"/>
    </source>
</evidence>
<dbReference type="RefSeq" id="WP_141347350.1">
    <property type="nucleotide sequence ID" value="NZ_BJLF01000032.1"/>
</dbReference>
<sequence length="81" mass="8777">MIKVVFFAQVRELVGEDEVTIESSSSTVDTIRQQLIERGDKWALALESGKLLAAVNHTMVPLDTTVKSGDEVAFFPPVTGG</sequence>
<dbReference type="OrthoDB" id="9801945at2"/>
<dbReference type="Gene3D" id="3.10.20.30">
    <property type="match status" value="1"/>
</dbReference>
<dbReference type="Proteomes" id="UP000318717">
    <property type="component" value="Unassembled WGS sequence"/>
</dbReference>
<dbReference type="UniPathway" id="UPA00344"/>
<dbReference type="InterPro" id="IPR044672">
    <property type="entry name" value="MOCS2A"/>
</dbReference>
<dbReference type="EMBL" id="BJLF01000032">
    <property type="protein sequence ID" value="GEA52955.1"/>
    <property type="molecule type" value="Genomic_DNA"/>
</dbReference>
<protein>
    <recommendedName>
        <fullName evidence="5">Molybdopterin synthase sulfur carrier subunit</fullName>
    </recommendedName>
</protein>
<accession>A0A4Y3I129</accession>
<dbReference type="NCBIfam" id="TIGR01682">
    <property type="entry name" value="moaD"/>
    <property type="match status" value="1"/>
</dbReference>
<evidence type="ECO:0000256" key="4">
    <source>
        <dbReference type="ARBA" id="ARBA00024200"/>
    </source>
</evidence>
<dbReference type="GO" id="GO:0000166">
    <property type="term" value="F:nucleotide binding"/>
    <property type="evidence" value="ECO:0007669"/>
    <property type="project" value="UniProtKB-KW"/>
</dbReference>
<comment type="caution">
    <text evidence="6">The sequence shown here is derived from an EMBL/GenBank/DDBJ whole genome shotgun (WGS) entry which is preliminary data.</text>
</comment>
<dbReference type="GO" id="GO:1990133">
    <property type="term" value="C:molybdopterin adenylyltransferase complex"/>
    <property type="evidence" value="ECO:0007669"/>
    <property type="project" value="TreeGrafter"/>
</dbReference>
<evidence type="ECO:0000256" key="1">
    <source>
        <dbReference type="ARBA" id="ARBA00005046"/>
    </source>
</evidence>
<dbReference type="GO" id="GO:0006777">
    <property type="term" value="P:Mo-molybdopterin cofactor biosynthetic process"/>
    <property type="evidence" value="ECO:0007669"/>
    <property type="project" value="UniProtKB-KW"/>
</dbReference>
<dbReference type="FunFam" id="3.10.20.30:FF:000010">
    <property type="entry name" value="Molybdopterin synthase sulfur carrier subunit"/>
    <property type="match status" value="1"/>
</dbReference>
<dbReference type="Pfam" id="PF02597">
    <property type="entry name" value="ThiS"/>
    <property type="match status" value="1"/>
</dbReference>
<dbReference type="PANTHER" id="PTHR33359:SF1">
    <property type="entry name" value="MOLYBDOPTERIN SYNTHASE SULFUR CARRIER SUBUNIT"/>
    <property type="match status" value="1"/>
</dbReference>
<dbReference type="InterPro" id="IPR003749">
    <property type="entry name" value="ThiS/MoaD-like"/>
</dbReference>
<evidence type="ECO:0000313" key="6">
    <source>
        <dbReference type="EMBL" id="GEA52955.1"/>
    </source>
</evidence>